<evidence type="ECO:0000313" key="10">
    <source>
        <dbReference type="Proteomes" id="UP000293568"/>
    </source>
</evidence>
<dbReference type="SMART" id="SM00421">
    <property type="entry name" value="HTH_LUXR"/>
    <property type="match status" value="1"/>
</dbReference>
<dbReference type="OrthoDB" id="9780153at2"/>
<feature type="region of interest" description="Disordered" evidence="6">
    <location>
        <begin position="148"/>
        <end position="174"/>
    </location>
</feature>
<evidence type="ECO:0000256" key="6">
    <source>
        <dbReference type="SAM" id="MobiDB-lite"/>
    </source>
</evidence>
<dbReference type="InterPro" id="IPR016032">
    <property type="entry name" value="Sig_transdc_resp-reg_C-effctor"/>
</dbReference>
<evidence type="ECO:0000256" key="1">
    <source>
        <dbReference type="ARBA" id="ARBA00022553"/>
    </source>
</evidence>
<evidence type="ECO:0000259" key="7">
    <source>
        <dbReference type="PROSITE" id="PS50043"/>
    </source>
</evidence>
<dbReference type="GO" id="GO:0000160">
    <property type="term" value="P:phosphorelay signal transduction system"/>
    <property type="evidence" value="ECO:0007669"/>
    <property type="project" value="InterPro"/>
</dbReference>
<dbReference type="SMART" id="SM00448">
    <property type="entry name" value="REC"/>
    <property type="match status" value="1"/>
</dbReference>
<dbReference type="KEGG" id="pprt:ET464_00755"/>
<keyword evidence="1 5" id="KW-0597">Phosphoprotein</keyword>
<dbReference type="GO" id="GO:0003677">
    <property type="term" value="F:DNA binding"/>
    <property type="evidence" value="ECO:0007669"/>
    <property type="project" value="UniProtKB-KW"/>
</dbReference>
<dbReference type="CDD" id="cd06170">
    <property type="entry name" value="LuxR_C_like"/>
    <property type="match status" value="1"/>
</dbReference>
<evidence type="ECO:0000256" key="4">
    <source>
        <dbReference type="ARBA" id="ARBA00023163"/>
    </source>
</evidence>
<dbReference type="Proteomes" id="UP000293568">
    <property type="component" value="Chromosome"/>
</dbReference>
<evidence type="ECO:0000259" key="8">
    <source>
        <dbReference type="PROSITE" id="PS50110"/>
    </source>
</evidence>
<dbReference type="PROSITE" id="PS50043">
    <property type="entry name" value="HTH_LUXR_2"/>
    <property type="match status" value="1"/>
</dbReference>
<dbReference type="CDD" id="cd17535">
    <property type="entry name" value="REC_NarL-like"/>
    <property type="match status" value="1"/>
</dbReference>
<dbReference type="InterPro" id="IPR011006">
    <property type="entry name" value="CheY-like_superfamily"/>
</dbReference>
<dbReference type="GO" id="GO:0006355">
    <property type="term" value="P:regulation of DNA-templated transcription"/>
    <property type="evidence" value="ECO:0007669"/>
    <property type="project" value="InterPro"/>
</dbReference>
<protein>
    <submittedName>
        <fullName evidence="9">Response regulator transcription factor</fullName>
    </submittedName>
</protein>
<evidence type="ECO:0000256" key="3">
    <source>
        <dbReference type="ARBA" id="ARBA00023125"/>
    </source>
</evidence>
<dbReference type="AlphaFoldDB" id="A0A4P6F2B2"/>
<dbReference type="PROSITE" id="PS50110">
    <property type="entry name" value="RESPONSE_REGULATORY"/>
    <property type="match status" value="1"/>
</dbReference>
<dbReference type="Pfam" id="PF00072">
    <property type="entry name" value="Response_reg"/>
    <property type="match status" value="1"/>
</dbReference>
<dbReference type="InterPro" id="IPR001789">
    <property type="entry name" value="Sig_transdc_resp-reg_receiver"/>
</dbReference>
<evidence type="ECO:0000256" key="5">
    <source>
        <dbReference type="PROSITE-ProRule" id="PRU00169"/>
    </source>
</evidence>
<dbReference type="PANTHER" id="PTHR43214:SF41">
    <property type="entry name" value="NITRATE_NITRITE RESPONSE REGULATOR PROTEIN NARP"/>
    <property type="match status" value="1"/>
</dbReference>
<organism evidence="9 10">
    <name type="scientific">Paenibacillus protaetiae</name>
    <dbReference type="NCBI Taxonomy" id="2509456"/>
    <lineage>
        <taxon>Bacteria</taxon>
        <taxon>Bacillati</taxon>
        <taxon>Bacillota</taxon>
        <taxon>Bacilli</taxon>
        <taxon>Bacillales</taxon>
        <taxon>Paenibacillaceae</taxon>
        <taxon>Paenibacillus</taxon>
    </lineage>
</organism>
<evidence type="ECO:0000313" key="9">
    <source>
        <dbReference type="EMBL" id="QAY68279.1"/>
    </source>
</evidence>
<feature type="domain" description="HTH luxR-type" evidence="7">
    <location>
        <begin position="166"/>
        <end position="231"/>
    </location>
</feature>
<sequence length="240" mass="26501">MSELAAGKKIKVLIVDDHPHGREGIRDIIRMDSSFDIVGEADSGEAALAAVQKAEPDLILMDIHMPGMGGLEATQQMKLLYPSVIIVMVTVSDDSTHLFEAIKRGAQGYLLKNLAPSSWLEYLRAVAVDEAPVSKELAYRLLREFDPAQKTPARTSPSDWPKPDRGDETASPLTNRELEILEQVALGFSNKAVAEAFGLSEHTVKNHLKNILQKLHLRNRVQLVRYAIEKGMASGDNKPR</sequence>
<dbReference type="Gene3D" id="3.40.50.2300">
    <property type="match status" value="1"/>
</dbReference>
<dbReference type="PRINTS" id="PR00038">
    <property type="entry name" value="HTHLUXR"/>
</dbReference>
<dbReference type="InterPro" id="IPR000792">
    <property type="entry name" value="Tscrpt_reg_LuxR_C"/>
</dbReference>
<dbReference type="Pfam" id="PF00196">
    <property type="entry name" value="GerE"/>
    <property type="match status" value="1"/>
</dbReference>
<feature type="domain" description="Response regulatory" evidence="8">
    <location>
        <begin position="11"/>
        <end position="127"/>
    </location>
</feature>
<proteinExistence type="predicted"/>
<keyword evidence="10" id="KW-1185">Reference proteome</keyword>
<dbReference type="InterPro" id="IPR058245">
    <property type="entry name" value="NreC/VraR/RcsB-like_REC"/>
</dbReference>
<feature type="modified residue" description="4-aspartylphosphate" evidence="5">
    <location>
        <position position="62"/>
    </location>
</feature>
<dbReference type="EMBL" id="CP035492">
    <property type="protein sequence ID" value="QAY68279.1"/>
    <property type="molecule type" value="Genomic_DNA"/>
</dbReference>
<gene>
    <name evidence="9" type="ORF">ET464_00755</name>
</gene>
<dbReference type="PROSITE" id="PS00622">
    <property type="entry name" value="HTH_LUXR_1"/>
    <property type="match status" value="1"/>
</dbReference>
<name>A0A4P6F2B2_9BACL</name>
<dbReference type="InterPro" id="IPR039420">
    <property type="entry name" value="WalR-like"/>
</dbReference>
<reference evidence="9 10" key="1">
    <citation type="submission" date="2019-01" db="EMBL/GenBank/DDBJ databases">
        <title>Genome sequencing of strain FW100M-2.</title>
        <authorList>
            <person name="Heo J."/>
            <person name="Kim S.-J."/>
            <person name="Kim J.-S."/>
            <person name="Hong S.-B."/>
            <person name="Kwon S.-W."/>
        </authorList>
    </citation>
    <scope>NUCLEOTIDE SEQUENCE [LARGE SCALE GENOMIC DNA]</scope>
    <source>
        <strain evidence="9 10">FW100M-2</strain>
    </source>
</reference>
<evidence type="ECO:0000256" key="2">
    <source>
        <dbReference type="ARBA" id="ARBA00023015"/>
    </source>
</evidence>
<accession>A0A4P6F2B2</accession>
<keyword evidence="2" id="KW-0805">Transcription regulation</keyword>
<dbReference type="SUPFAM" id="SSF52172">
    <property type="entry name" value="CheY-like"/>
    <property type="match status" value="1"/>
</dbReference>
<keyword evidence="4" id="KW-0804">Transcription</keyword>
<keyword evidence="3" id="KW-0238">DNA-binding</keyword>
<dbReference type="PANTHER" id="PTHR43214">
    <property type="entry name" value="TWO-COMPONENT RESPONSE REGULATOR"/>
    <property type="match status" value="1"/>
</dbReference>
<dbReference type="SUPFAM" id="SSF46894">
    <property type="entry name" value="C-terminal effector domain of the bipartite response regulators"/>
    <property type="match status" value="1"/>
</dbReference>